<gene>
    <name evidence="2" type="ORF">H6B30_10580</name>
</gene>
<name>A0A938WPV4_9BACT</name>
<dbReference type="Proteomes" id="UP000764045">
    <property type="component" value="Unassembled WGS sequence"/>
</dbReference>
<keyword evidence="3" id="KW-1185">Reference proteome</keyword>
<dbReference type="EMBL" id="JACJJL010000017">
    <property type="protein sequence ID" value="MBM6662189.1"/>
    <property type="molecule type" value="Genomic_DNA"/>
</dbReference>
<evidence type="ECO:0000313" key="2">
    <source>
        <dbReference type="EMBL" id="MBM6662189.1"/>
    </source>
</evidence>
<sequence>MNKRYAAAVMAALAMAGTVHAQTADQKLRSYETWGSVMGDFNGVSGKDVTYFGANGQPVAEVNYDAYQDGTFEPSGYTYYGYDDNGRVVKEWSQEYKIGTGNVMEWKDKDSIVYQYNDAGYLVSERNYLLGDSTAYEYDSDGNKVAMVKYLPDYQGGYTELSRETYRNFAAPNCPQTIVGDGAYASYKFTASATYDADGNMLEKLTYNGETRTLEQREAWTYTDGQLSLYQAFSVDEDGTETPTRKIVYKVLGTDPLRIQANDSTYFDGEWGEKSLPSVSEYFTPQPASAPELSITLSDEKPNTAVLTFNATTIEGASNVAYDVFRHGIKLARIMASEAVDGMITYVDEGVKNGTYDYFVQAVDADIEDVIGDGEVGDDPLNSYGHGMNSSQRIRMVFATELPAPTNVRATKVEYEMGECFVTVSWDEPAGDGQYGTPTYNLYIDGMKLPVNSEASMSGPVINPITGNSYRMSLGTGSAASDLSESVYVEAVYGIGSAKSETVTVTNDTYDMTGLVEKVVEQWGNALGDVPETKISAKTVNYYNADNEVSSVVSYGANLSTGIYEPSYYEGVIFNEKGLPAKRFHQQYGLYDDYDLAYTEANDTTYYKYDENDRLIEEKSTQSLDSIVYEYDADGNMVSKMRYVPDSYGTHGGVPYVMEGYTYSDFVAPNCPQTIVGTGAYASYMNSYKVYYDEDNNIVKKEKYDEGGTLRQVEHWTYELGILAKYEINTVKSAKGDDGEVTYTENPSKKTIYTVVGTNPLRIKDEQMTYTYGEWSGYTYHHVTEYCKPDATTAPKLVVEPVADELNTVMLTFDATDVAGASSVAYDVYRHGIKVARVPASEAVDGMVTYVDNNVYNGSYDYFVQAVDEAADQSGEDPLNSYGYGESVSNTVRELFDLDLPAPSNVRVTSVEYSLDSCYVTLEWDESADKDLYILEQYNVFVAGEKYPVNSVATMAGVVVNPITENKYRMFLGIGNAASKLSEDIYVQAVYKMGKANSDTIAVTNDPNSGIADVEGGSCIRFSHGVITAGEGVTFDVYSADGKAVAVGCEGSLSIGNRPSGVYVVRSHSNGRTTTQKVVLRGAN</sequence>
<organism evidence="2 3">
    <name type="scientific">Marseilla massiliensis</name>
    <dbReference type="NCBI Taxonomy" id="1841864"/>
    <lineage>
        <taxon>Bacteria</taxon>
        <taxon>Pseudomonadati</taxon>
        <taxon>Bacteroidota</taxon>
        <taxon>Bacteroidia</taxon>
        <taxon>Bacteroidales</taxon>
        <taxon>Prevotellaceae</taxon>
        <taxon>Marseilla</taxon>
    </lineage>
</organism>
<accession>A0A938WPV4</accession>
<dbReference type="RefSeq" id="WP_205110399.1">
    <property type="nucleotide sequence ID" value="NZ_JACJJL010000017.1"/>
</dbReference>
<keyword evidence="1" id="KW-0732">Signal</keyword>
<dbReference type="AlphaFoldDB" id="A0A938WPV4"/>
<feature type="signal peptide" evidence="1">
    <location>
        <begin position="1"/>
        <end position="21"/>
    </location>
</feature>
<proteinExistence type="predicted"/>
<comment type="caution">
    <text evidence="2">The sequence shown here is derived from an EMBL/GenBank/DDBJ whole genome shotgun (WGS) entry which is preliminary data.</text>
</comment>
<reference evidence="2 3" key="1">
    <citation type="journal article" date="2021" name="Sci. Rep.">
        <title>The distribution of antibiotic resistance genes in chicken gut microbiota commensals.</title>
        <authorList>
            <person name="Juricova H."/>
            <person name="Matiasovicova J."/>
            <person name="Kubasova T."/>
            <person name="Cejkova D."/>
            <person name="Rychlik I."/>
        </authorList>
    </citation>
    <scope>NUCLEOTIDE SEQUENCE [LARGE SCALE GENOMIC DNA]</scope>
    <source>
        <strain evidence="2 3">An819</strain>
    </source>
</reference>
<feature type="chain" id="PRO_5037390252" evidence="1">
    <location>
        <begin position="22"/>
        <end position="1084"/>
    </location>
</feature>
<evidence type="ECO:0000313" key="3">
    <source>
        <dbReference type="Proteomes" id="UP000764045"/>
    </source>
</evidence>
<protein>
    <submittedName>
        <fullName evidence="2">T9SS type A sorting domain-containing protein</fullName>
    </submittedName>
</protein>
<evidence type="ECO:0000256" key="1">
    <source>
        <dbReference type="SAM" id="SignalP"/>
    </source>
</evidence>